<comment type="caution">
    <text evidence="2">The sequence shown here is derived from an EMBL/GenBank/DDBJ whole genome shotgun (WGS) entry which is preliminary data.</text>
</comment>
<sequence length="383" mass="42246">MEHDGSGAPPSQLGHARGTVSALVTSLQYQVKAKKTSDSQKDDAQKEYEAGTIEEKKLILDKLQEFGVKNCSWVHSLESLTSNIKDETESLVTNFFTRQGIFEIEHIDTAGLSENDKDEILEEILSKSEKNFGHSRQVQDHSKFKQLHKYLFVYTKGKKNTEGTRTSSSMSSTAAGMKGKASQKMALDLLGRPELASSSAAEHGMSASLSEAKSESKSLQAARVRLSKLLEDLKLLTAEIAGLKDNSWGKKLGELENADQQLSGFLSEVRTQLAVPFPTDKQQEVPDLLAQLKELNEKASMHEKAVKLIYKTSKSLLSSKRYSTGATPVDFVCRLVLEMDEKAADRVIEMLRACVCMSLIFSWPVGSSCSLKLAHNHCSHSSK</sequence>
<gene>
    <name evidence="2" type="ORF">EVOR1521_LOCUS8972</name>
</gene>
<keyword evidence="1" id="KW-0175">Coiled coil</keyword>
<dbReference type="Proteomes" id="UP001178507">
    <property type="component" value="Unassembled WGS sequence"/>
</dbReference>
<name>A0AA36I6W5_9DINO</name>
<keyword evidence="3" id="KW-1185">Reference proteome</keyword>
<organism evidence="2 3">
    <name type="scientific">Effrenium voratum</name>
    <dbReference type="NCBI Taxonomy" id="2562239"/>
    <lineage>
        <taxon>Eukaryota</taxon>
        <taxon>Sar</taxon>
        <taxon>Alveolata</taxon>
        <taxon>Dinophyceae</taxon>
        <taxon>Suessiales</taxon>
        <taxon>Symbiodiniaceae</taxon>
        <taxon>Effrenium</taxon>
    </lineage>
</organism>
<dbReference type="EMBL" id="CAUJNA010000789">
    <property type="protein sequence ID" value="CAJ1381220.1"/>
    <property type="molecule type" value="Genomic_DNA"/>
</dbReference>
<accession>A0AA36I6W5</accession>
<feature type="coiled-coil region" evidence="1">
    <location>
        <begin position="219"/>
        <end position="246"/>
    </location>
</feature>
<dbReference type="AlphaFoldDB" id="A0AA36I6W5"/>
<evidence type="ECO:0000256" key="1">
    <source>
        <dbReference type="SAM" id="Coils"/>
    </source>
</evidence>
<protein>
    <submittedName>
        <fullName evidence="2">Uncharacterized protein</fullName>
    </submittedName>
</protein>
<proteinExistence type="predicted"/>
<reference evidence="2" key="1">
    <citation type="submission" date="2023-08" db="EMBL/GenBank/DDBJ databases">
        <authorList>
            <person name="Chen Y."/>
            <person name="Shah S."/>
            <person name="Dougan E. K."/>
            <person name="Thang M."/>
            <person name="Chan C."/>
        </authorList>
    </citation>
    <scope>NUCLEOTIDE SEQUENCE</scope>
</reference>
<evidence type="ECO:0000313" key="3">
    <source>
        <dbReference type="Proteomes" id="UP001178507"/>
    </source>
</evidence>
<evidence type="ECO:0000313" key="2">
    <source>
        <dbReference type="EMBL" id="CAJ1381220.1"/>
    </source>
</evidence>